<dbReference type="STRING" id="519424.AZF04_15330"/>
<protein>
    <recommendedName>
        <fullName evidence="3">Bacteriophage SP-beta YorD domain-containing protein</fullName>
    </recommendedName>
</protein>
<sequence length="126" mass="14560">MKELKTGLRFNSKGEIIEQILIDESDLDRPLPPNVTLVPLPEPNWKPIFDKDKNEWVETITEEELNELNSPLNVPGPLELLAQQNTDLEIQSMEQGQQITDMHIEQMIQGQIQTDMELRLLMLEVN</sequence>
<accession>A0A162EW81</accession>
<dbReference type="EMBL" id="LTAO01000004">
    <property type="protein sequence ID" value="KYG33884.1"/>
    <property type="molecule type" value="Genomic_DNA"/>
</dbReference>
<comment type="caution">
    <text evidence="1">The sequence shown here is derived from an EMBL/GenBank/DDBJ whole genome shotgun (WGS) entry which is preliminary data.</text>
</comment>
<reference evidence="1" key="1">
    <citation type="submission" date="2016-02" db="EMBL/GenBank/DDBJ databases">
        <title>Genome sequence of Bacillus trypoxylicola KCTC 13244(T).</title>
        <authorList>
            <person name="Jeong H."/>
            <person name="Park S.-H."/>
            <person name="Choi S.-K."/>
        </authorList>
    </citation>
    <scope>NUCLEOTIDE SEQUENCE [LARGE SCALE GENOMIC DNA]</scope>
    <source>
        <strain evidence="1">KCTC 13244</strain>
    </source>
</reference>
<evidence type="ECO:0000313" key="1">
    <source>
        <dbReference type="EMBL" id="KYG33884.1"/>
    </source>
</evidence>
<dbReference type="RefSeq" id="WP_061947694.1">
    <property type="nucleotide sequence ID" value="NZ_LTAO01000004.1"/>
</dbReference>
<evidence type="ECO:0008006" key="3">
    <source>
        <dbReference type="Google" id="ProtNLM"/>
    </source>
</evidence>
<gene>
    <name evidence="1" type="ORF">AZF04_15330</name>
</gene>
<dbReference type="OrthoDB" id="2943979at2"/>
<organism evidence="1 2">
    <name type="scientific">Alkalihalobacillus trypoxylicola</name>
    <dbReference type="NCBI Taxonomy" id="519424"/>
    <lineage>
        <taxon>Bacteria</taxon>
        <taxon>Bacillati</taxon>
        <taxon>Bacillota</taxon>
        <taxon>Bacilli</taxon>
        <taxon>Bacillales</taxon>
        <taxon>Bacillaceae</taxon>
        <taxon>Alkalihalobacillus</taxon>
    </lineage>
</organism>
<dbReference type="Proteomes" id="UP000075806">
    <property type="component" value="Unassembled WGS sequence"/>
</dbReference>
<evidence type="ECO:0000313" key="2">
    <source>
        <dbReference type="Proteomes" id="UP000075806"/>
    </source>
</evidence>
<name>A0A162EW81_9BACI</name>
<keyword evidence="2" id="KW-1185">Reference proteome</keyword>
<proteinExistence type="predicted"/>
<dbReference type="AlphaFoldDB" id="A0A162EW81"/>